<proteinExistence type="predicted"/>
<evidence type="ECO:0000256" key="1">
    <source>
        <dbReference type="ARBA" id="ARBA00023015"/>
    </source>
</evidence>
<dbReference type="InterPro" id="IPR036271">
    <property type="entry name" value="Tet_transcr_reg_TetR-rel_C_sf"/>
</dbReference>
<evidence type="ECO:0000256" key="2">
    <source>
        <dbReference type="ARBA" id="ARBA00023125"/>
    </source>
</evidence>
<protein>
    <submittedName>
        <fullName evidence="6">TetR/AcrR family transcriptional regulator</fullName>
    </submittedName>
</protein>
<keyword evidence="7" id="KW-1185">Reference proteome</keyword>
<evidence type="ECO:0000259" key="5">
    <source>
        <dbReference type="PROSITE" id="PS50977"/>
    </source>
</evidence>
<name>A0A2N0ZC80_9BACI</name>
<dbReference type="Proteomes" id="UP000233343">
    <property type="component" value="Unassembled WGS sequence"/>
</dbReference>
<dbReference type="PRINTS" id="PR00455">
    <property type="entry name" value="HTHTETR"/>
</dbReference>
<dbReference type="PANTHER" id="PTHR47506:SF3">
    <property type="entry name" value="HTH-TYPE TRANSCRIPTIONAL REGULATOR LMRA"/>
    <property type="match status" value="1"/>
</dbReference>
<dbReference type="Pfam" id="PF00440">
    <property type="entry name" value="TetR_N"/>
    <property type="match status" value="1"/>
</dbReference>
<comment type="caution">
    <text evidence="6">The sequence shown here is derived from an EMBL/GenBank/DDBJ whole genome shotgun (WGS) entry which is preliminary data.</text>
</comment>
<feature type="domain" description="HTH tetR-type" evidence="5">
    <location>
        <begin position="1"/>
        <end position="61"/>
    </location>
</feature>
<evidence type="ECO:0000313" key="7">
    <source>
        <dbReference type="Proteomes" id="UP000233343"/>
    </source>
</evidence>
<keyword evidence="2 4" id="KW-0238">DNA-binding</keyword>
<dbReference type="InterPro" id="IPR009057">
    <property type="entry name" value="Homeodomain-like_sf"/>
</dbReference>
<dbReference type="SUPFAM" id="SSF48498">
    <property type="entry name" value="Tetracyclin repressor-like, C-terminal domain"/>
    <property type="match status" value="1"/>
</dbReference>
<dbReference type="PROSITE" id="PS50977">
    <property type="entry name" value="HTH_TETR_2"/>
    <property type="match status" value="1"/>
</dbReference>
<evidence type="ECO:0000256" key="4">
    <source>
        <dbReference type="PROSITE-ProRule" id="PRU00335"/>
    </source>
</evidence>
<gene>
    <name evidence="6" type="ORF">CWS20_20450</name>
</gene>
<dbReference type="InterPro" id="IPR054156">
    <property type="entry name" value="YxaF_TetR_C"/>
</dbReference>
<accession>A0A2N0ZC80</accession>
<reference evidence="6 7" key="1">
    <citation type="journal article" date="2010" name="Int. J. Syst. Evol. Microbiol.">
        <title>Bacillus horneckiae sp. nov., isolated from a spacecraft-assembly clean room.</title>
        <authorList>
            <person name="Vaishampayan P."/>
            <person name="Probst A."/>
            <person name="Krishnamurthi S."/>
            <person name="Ghosh S."/>
            <person name="Osman S."/>
            <person name="McDowall A."/>
            <person name="Ruckmani A."/>
            <person name="Mayilraj S."/>
            <person name="Venkateswaran K."/>
        </authorList>
    </citation>
    <scope>NUCLEOTIDE SEQUENCE [LARGE SCALE GENOMIC DNA]</scope>
    <source>
        <strain evidence="7">1PO1SC</strain>
    </source>
</reference>
<feature type="DNA-binding region" description="H-T-H motif" evidence="4">
    <location>
        <begin position="24"/>
        <end position="43"/>
    </location>
</feature>
<evidence type="ECO:0000313" key="6">
    <source>
        <dbReference type="EMBL" id="PKG27131.1"/>
    </source>
</evidence>
<dbReference type="Pfam" id="PF21993">
    <property type="entry name" value="TetR_C_13_2"/>
    <property type="match status" value="1"/>
</dbReference>
<sequence length="186" mass="20507">MDTKTLIIDKATALFQQKGYIGVGLNEILKACNISKGSFYHHFPLGKEDLLITCLQDMNEIITQDIKGIFEHYSSTQEATQSMIEQLVADFKREGTITGYTFSSIVSEMALLSEPVRNACSSLYLNMQGIYANKLMSDGFSKESASSIALMMTASIEGGIMLCLTQKSSRPLEVISLTLPKLITKI</sequence>
<evidence type="ECO:0000256" key="3">
    <source>
        <dbReference type="ARBA" id="ARBA00023163"/>
    </source>
</evidence>
<dbReference type="InterPro" id="IPR001647">
    <property type="entry name" value="HTH_TetR"/>
</dbReference>
<organism evidence="6 7">
    <name type="scientific">Cytobacillus horneckiae</name>
    <dbReference type="NCBI Taxonomy" id="549687"/>
    <lineage>
        <taxon>Bacteria</taxon>
        <taxon>Bacillati</taxon>
        <taxon>Bacillota</taxon>
        <taxon>Bacilli</taxon>
        <taxon>Bacillales</taxon>
        <taxon>Bacillaceae</taxon>
        <taxon>Cytobacillus</taxon>
    </lineage>
</organism>
<dbReference type="PANTHER" id="PTHR47506">
    <property type="entry name" value="TRANSCRIPTIONAL REGULATORY PROTEIN"/>
    <property type="match status" value="1"/>
</dbReference>
<dbReference type="AlphaFoldDB" id="A0A2N0ZC80"/>
<dbReference type="SUPFAM" id="SSF46689">
    <property type="entry name" value="Homeodomain-like"/>
    <property type="match status" value="1"/>
</dbReference>
<dbReference type="GO" id="GO:0003677">
    <property type="term" value="F:DNA binding"/>
    <property type="evidence" value="ECO:0007669"/>
    <property type="project" value="UniProtKB-UniRule"/>
</dbReference>
<keyword evidence="3" id="KW-0804">Transcription</keyword>
<dbReference type="EMBL" id="PISD01000050">
    <property type="protein sequence ID" value="PKG27131.1"/>
    <property type="molecule type" value="Genomic_DNA"/>
</dbReference>
<dbReference type="Gene3D" id="1.10.357.10">
    <property type="entry name" value="Tetracycline Repressor, domain 2"/>
    <property type="match status" value="1"/>
</dbReference>
<keyword evidence="1" id="KW-0805">Transcription regulation</keyword>